<dbReference type="EMBL" id="LQQO01000014">
    <property type="protein sequence ID" value="KZE15023.1"/>
    <property type="molecule type" value="Genomic_DNA"/>
</dbReference>
<gene>
    <name evidence="1" type="ORF">AVT10_14315</name>
</gene>
<organism evidence="1 2">
    <name type="scientific">Sphingomonas hankookensis</name>
    <dbReference type="NCBI Taxonomy" id="563996"/>
    <lineage>
        <taxon>Bacteria</taxon>
        <taxon>Pseudomonadati</taxon>
        <taxon>Pseudomonadota</taxon>
        <taxon>Alphaproteobacteria</taxon>
        <taxon>Sphingomonadales</taxon>
        <taxon>Sphingomonadaceae</taxon>
        <taxon>Sphingomonas</taxon>
    </lineage>
</organism>
<reference evidence="2" key="1">
    <citation type="submission" date="2016-01" db="EMBL/GenBank/DDBJ databases">
        <title>Draft genome of Chromobacterium sp. F49.</title>
        <authorList>
            <person name="Hong K.W."/>
        </authorList>
    </citation>
    <scope>NUCLEOTIDE SEQUENCE [LARGE SCALE GENOMIC DNA]</scope>
    <source>
        <strain evidence="2">CN3</strain>
    </source>
</reference>
<sequence length="81" mass="8746">MRRNGAQKRSERGRAGGFHLDRGVFSYLFSVSGFESQKSTRIVSDRSRTIVRSAAGCVAGGNDALGHLVRLDVVMVLHGAL</sequence>
<comment type="caution">
    <text evidence="1">The sequence shown here is derived from an EMBL/GenBank/DDBJ whole genome shotgun (WGS) entry which is preliminary data.</text>
</comment>
<dbReference type="Proteomes" id="UP000076609">
    <property type="component" value="Unassembled WGS sequence"/>
</dbReference>
<accession>A0ABR5YCQ4</accession>
<evidence type="ECO:0000313" key="2">
    <source>
        <dbReference type="Proteomes" id="UP000076609"/>
    </source>
</evidence>
<keyword evidence="2" id="KW-1185">Reference proteome</keyword>
<evidence type="ECO:0000313" key="1">
    <source>
        <dbReference type="EMBL" id="KZE15023.1"/>
    </source>
</evidence>
<proteinExistence type="predicted"/>
<name>A0ABR5YCQ4_9SPHN</name>
<protein>
    <submittedName>
        <fullName evidence="1">Uncharacterized protein</fullName>
    </submittedName>
</protein>